<evidence type="ECO:0000256" key="1">
    <source>
        <dbReference type="ARBA" id="ARBA00022612"/>
    </source>
</evidence>
<evidence type="ECO:0000256" key="2">
    <source>
        <dbReference type="ARBA" id="ARBA00022670"/>
    </source>
</evidence>
<feature type="domain" description="Prohead serine protease" evidence="5">
    <location>
        <begin position="7"/>
        <end position="152"/>
    </location>
</feature>
<dbReference type="NCBIfam" id="TIGR01543">
    <property type="entry name" value="proheadase_HK97"/>
    <property type="match status" value="1"/>
</dbReference>
<evidence type="ECO:0000313" key="7">
    <source>
        <dbReference type="Proteomes" id="UP000859505"/>
    </source>
</evidence>
<protein>
    <submittedName>
        <fullName evidence="6">HK97 family phage prohead protease</fullName>
    </submittedName>
</protein>
<dbReference type="EMBL" id="DACTUL010000026">
    <property type="protein sequence ID" value="HAT6345319.1"/>
    <property type="molecule type" value="Genomic_DNA"/>
</dbReference>
<dbReference type="AlphaFoldDB" id="A0AAD3YKR1"/>
<comment type="caution">
    <text evidence="6">The sequence shown here is derived from an EMBL/GenBank/DDBJ whole genome shotgun (WGS) entry which is preliminary data.</text>
</comment>
<dbReference type="InterPro" id="IPR006433">
    <property type="entry name" value="Prohead_protease"/>
</dbReference>
<dbReference type="Proteomes" id="UP000859505">
    <property type="component" value="Unassembled WGS sequence"/>
</dbReference>
<keyword evidence="3" id="KW-0378">Hydrolase</keyword>
<evidence type="ECO:0000256" key="3">
    <source>
        <dbReference type="ARBA" id="ARBA00022801"/>
    </source>
</evidence>
<accession>A0AAD3YKR1</accession>
<evidence type="ECO:0000259" key="5">
    <source>
        <dbReference type="Pfam" id="PF04586"/>
    </source>
</evidence>
<dbReference type="GO" id="GO:0008233">
    <property type="term" value="F:peptidase activity"/>
    <property type="evidence" value="ECO:0007669"/>
    <property type="project" value="UniProtKB-KW"/>
</dbReference>
<organism evidence="6 7">
    <name type="scientific">Aeromonas hydrophila</name>
    <dbReference type="NCBI Taxonomy" id="644"/>
    <lineage>
        <taxon>Bacteria</taxon>
        <taxon>Pseudomonadati</taxon>
        <taxon>Pseudomonadota</taxon>
        <taxon>Gammaproteobacteria</taxon>
        <taxon>Aeromonadales</taxon>
        <taxon>Aeromonadaceae</taxon>
        <taxon>Aeromonas</taxon>
    </lineage>
</organism>
<keyword evidence="1" id="KW-1188">Viral release from host cell</keyword>
<feature type="compositionally biased region" description="Polar residues" evidence="4">
    <location>
        <begin position="195"/>
        <end position="210"/>
    </location>
</feature>
<evidence type="ECO:0000313" key="6">
    <source>
        <dbReference type="EMBL" id="HAT6345319.1"/>
    </source>
</evidence>
<dbReference type="Pfam" id="PF04586">
    <property type="entry name" value="Peptidase_S78"/>
    <property type="match status" value="1"/>
</dbReference>
<name>A0AAD3YKR1_AERHY</name>
<gene>
    <name evidence="6" type="ORF">JAJ28_003085</name>
</gene>
<proteinExistence type="predicted"/>
<feature type="region of interest" description="Disordered" evidence="4">
    <location>
        <begin position="185"/>
        <end position="214"/>
    </location>
</feature>
<dbReference type="InterPro" id="IPR054613">
    <property type="entry name" value="Peptidase_S78_dom"/>
</dbReference>
<evidence type="ECO:0000256" key="4">
    <source>
        <dbReference type="SAM" id="MobiDB-lite"/>
    </source>
</evidence>
<reference evidence="6" key="2">
    <citation type="submission" date="2020-01" db="EMBL/GenBank/DDBJ databases">
        <authorList>
            <consortium name="NCBI Pathogen Detection Project"/>
        </authorList>
    </citation>
    <scope>NUCLEOTIDE SEQUENCE</scope>
    <source>
        <strain evidence="6">OLC2673_Aeromonas</strain>
    </source>
</reference>
<reference evidence="6" key="1">
    <citation type="journal article" date="2018" name="Genome Biol.">
        <title>SKESA: strategic k-mer extension for scrupulous assemblies.</title>
        <authorList>
            <person name="Souvorov A."/>
            <person name="Agarwala R."/>
            <person name="Lipman D.J."/>
        </authorList>
    </citation>
    <scope>NUCLEOTIDE SEQUENCE</scope>
    <source>
        <strain evidence="6">OLC2673_Aeromonas</strain>
    </source>
</reference>
<sequence length="233" mass="26407">MKKQIKNFSVKSIDLQDDGSFECYGSVFNHEDYASEVVLMGAFAESIKHHHEIGTAPLFLWDHRHDVILGRWTSFEEDEIGLRLKGQFNLETDDGLLRYKQLKARDLNGFSIGYSYSIEDAEVKDGITYLSKLDLMEVSLVPFPCNDLSQLLSIKSINTKDDLTVLIKSIVTEVLNEKALLEIDNEDDDKDPESTDVNTNSDVEIEVNTNETDEEVSELLKEALSKLQALAKR</sequence>
<keyword evidence="2 6" id="KW-0645">Protease</keyword>
<dbReference type="GO" id="GO:0006508">
    <property type="term" value="P:proteolysis"/>
    <property type="evidence" value="ECO:0007669"/>
    <property type="project" value="UniProtKB-KW"/>
</dbReference>